<name>A0ABW4JIE6_9BACL</name>
<keyword evidence="4 10" id="KW-0699">rRNA-binding</keyword>
<dbReference type="InterPro" id="IPR004881">
    <property type="entry name" value="Ribosome_biogen_GTPase_RsgA"/>
</dbReference>
<feature type="binding site" evidence="10">
    <location>
        <position position="281"/>
    </location>
    <ligand>
        <name>Zn(2+)</name>
        <dbReference type="ChEBI" id="CHEBI:29105"/>
    </ligand>
</feature>
<dbReference type="SUPFAM" id="SSF52540">
    <property type="entry name" value="P-loop containing nucleoside triphosphate hydrolases"/>
    <property type="match status" value="1"/>
</dbReference>
<dbReference type="PROSITE" id="PS50936">
    <property type="entry name" value="ENGC_GTPASE"/>
    <property type="match status" value="1"/>
</dbReference>
<feature type="binding site" evidence="10">
    <location>
        <begin position="200"/>
        <end position="208"/>
    </location>
    <ligand>
        <name>GTP</name>
        <dbReference type="ChEBI" id="CHEBI:37565"/>
    </ligand>
</feature>
<dbReference type="Gene3D" id="3.40.50.300">
    <property type="entry name" value="P-loop containing nucleotide triphosphate hydrolases"/>
    <property type="match status" value="1"/>
</dbReference>
<feature type="binding site" evidence="10">
    <location>
        <position position="286"/>
    </location>
    <ligand>
        <name>Zn(2+)</name>
        <dbReference type="ChEBI" id="CHEBI:29105"/>
    </ligand>
</feature>
<dbReference type="EC" id="3.6.1.-" evidence="10"/>
<dbReference type="InterPro" id="IPR010914">
    <property type="entry name" value="RsgA_GTPase_dom"/>
</dbReference>
<dbReference type="NCBIfam" id="TIGR00157">
    <property type="entry name" value="ribosome small subunit-dependent GTPase A"/>
    <property type="match status" value="1"/>
</dbReference>
<keyword evidence="9 10" id="KW-0342">GTP-binding</keyword>
<keyword evidence="3 10" id="KW-0479">Metal-binding</keyword>
<gene>
    <name evidence="10 14" type="primary">rsgA</name>
    <name evidence="14" type="ORF">ACFSB2_15860</name>
</gene>
<feature type="domain" description="EngC GTPase" evidence="12">
    <location>
        <begin position="109"/>
        <end position="256"/>
    </location>
</feature>
<dbReference type="Gene3D" id="1.10.40.50">
    <property type="entry name" value="Probable gtpase engc, domain 3"/>
    <property type="match status" value="1"/>
</dbReference>
<dbReference type="Pfam" id="PF03193">
    <property type="entry name" value="RsgA_GTPase"/>
    <property type="match status" value="1"/>
</dbReference>
<feature type="binding site" evidence="10">
    <location>
        <begin position="148"/>
        <end position="151"/>
    </location>
    <ligand>
        <name>GTP</name>
        <dbReference type="ChEBI" id="CHEBI:37565"/>
    </ligand>
</feature>
<dbReference type="Proteomes" id="UP001597079">
    <property type="component" value="Unassembled WGS sequence"/>
</dbReference>
<evidence type="ECO:0000259" key="12">
    <source>
        <dbReference type="PROSITE" id="PS50936"/>
    </source>
</evidence>
<evidence type="ECO:0000256" key="3">
    <source>
        <dbReference type="ARBA" id="ARBA00022723"/>
    </source>
</evidence>
<keyword evidence="7 10" id="KW-0862">Zinc</keyword>
<evidence type="ECO:0000313" key="14">
    <source>
        <dbReference type="EMBL" id="MFD1676181.1"/>
    </source>
</evidence>
<comment type="cofactor">
    <cofactor evidence="10">
        <name>Zn(2+)</name>
        <dbReference type="ChEBI" id="CHEBI:29105"/>
    </cofactor>
    <text evidence="10">Binds 1 zinc ion per subunit.</text>
</comment>
<dbReference type="PANTHER" id="PTHR32120">
    <property type="entry name" value="SMALL RIBOSOMAL SUBUNIT BIOGENESIS GTPASE RSGA"/>
    <property type="match status" value="1"/>
</dbReference>
<dbReference type="CDD" id="cd01854">
    <property type="entry name" value="YjeQ_EngC"/>
    <property type="match status" value="1"/>
</dbReference>
<comment type="subcellular location">
    <subcellularLocation>
        <location evidence="10">Cytoplasm</location>
    </subcellularLocation>
</comment>
<protein>
    <recommendedName>
        <fullName evidence="10">Small ribosomal subunit biogenesis GTPase RsgA</fullName>
        <ecNumber evidence="10">3.6.1.-</ecNumber>
    </recommendedName>
</protein>
<feature type="binding site" evidence="10">
    <location>
        <position position="294"/>
    </location>
    <ligand>
        <name>Zn(2+)</name>
        <dbReference type="ChEBI" id="CHEBI:29105"/>
    </ligand>
</feature>
<feature type="compositionally biased region" description="Basic residues" evidence="11">
    <location>
        <begin position="336"/>
        <end position="356"/>
    </location>
</feature>
<dbReference type="InterPro" id="IPR012340">
    <property type="entry name" value="NA-bd_OB-fold"/>
</dbReference>
<keyword evidence="1 10" id="KW-0963">Cytoplasm</keyword>
<evidence type="ECO:0000259" key="13">
    <source>
        <dbReference type="PROSITE" id="PS51721"/>
    </source>
</evidence>
<dbReference type="SUPFAM" id="SSF50249">
    <property type="entry name" value="Nucleic acid-binding proteins"/>
    <property type="match status" value="1"/>
</dbReference>
<evidence type="ECO:0000256" key="7">
    <source>
        <dbReference type="ARBA" id="ARBA00022833"/>
    </source>
</evidence>
<keyword evidence="15" id="KW-1185">Reference proteome</keyword>
<feature type="domain" description="CP-type G" evidence="13">
    <location>
        <begin position="99"/>
        <end position="258"/>
    </location>
</feature>
<dbReference type="PROSITE" id="PS51721">
    <property type="entry name" value="G_CP"/>
    <property type="match status" value="1"/>
</dbReference>
<dbReference type="InterPro" id="IPR027417">
    <property type="entry name" value="P-loop_NTPase"/>
</dbReference>
<keyword evidence="8 10" id="KW-0694">RNA-binding</keyword>
<evidence type="ECO:0000256" key="6">
    <source>
        <dbReference type="ARBA" id="ARBA00022801"/>
    </source>
</evidence>
<dbReference type="EMBL" id="JBHUCX010000044">
    <property type="protein sequence ID" value="MFD1676181.1"/>
    <property type="molecule type" value="Genomic_DNA"/>
</dbReference>
<dbReference type="HAMAP" id="MF_01820">
    <property type="entry name" value="GTPase_RsgA"/>
    <property type="match status" value="1"/>
</dbReference>
<evidence type="ECO:0000256" key="10">
    <source>
        <dbReference type="HAMAP-Rule" id="MF_01820"/>
    </source>
</evidence>
<evidence type="ECO:0000256" key="9">
    <source>
        <dbReference type="ARBA" id="ARBA00023134"/>
    </source>
</evidence>
<evidence type="ECO:0000256" key="8">
    <source>
        <dbReference type="ARBA" id="ARBA00022884"/>
    </source>
</evidence>
<comment type="function">
    <text evidence="10">One of several proteins that assist in the late maturation steps of the functional core of the 30S ribosomal subunit. Helps release RbfA from mature subunits. May play a role in the assembly of ribosomal proteins into the subunit. Circularly permuted GTPase that catalyzes slow GTP hydrolysis, GTPase activity is stimulated by the 30S ribosomal subunit.</text>
</comment>
<keyword evidence="5 10" id="KW-0547">Nucleotide-binding</keyword>
<sequence length="356" mass="39914">MKLTDLGWSSFFEEKFSVYVQSGHCVGRVAAEYRHLYGLLTASGEVLAQVSGKMRHQSAGRGDFPTVGDWVVIEEFPGDKAMIHAVLPRKSKFSRKVAGNEFEEQIVAANVDLVFLVMSLNQDFNLRRLERYLVVAWESGSTPVVILSKSDLCDDLDEKVAQVQSIAVGVPIHVISSIQQQGLEALSPYLVHGQTVALLGSSGVGKSTLINTLLGKEVQRVHEVRENDARGRHTTTNRELFLLPEGGIIIDTPGMRELHFWEGDHGFDTTFTDIQELADKCFFNDCRHQQEPGCAVQQAITAGLLDLTRLDSYRNLQREIAITALNLDKKQLRRAENKRRGRASYKSRRSRIIKKH</sequence>
<evidence type="ECO:0000313" key="15">
    <source>
        <dbReference type="Proteomes" id="UP001597079"/>
    </source>
</evidence>
<feature type="binding site" evidence="10">
    <location>
        <position position="288"/>
    </location>
    <ligand>
        <name>Zn(2+)</name>
        <dbReference type="ChEBI" id="CHEBI:29105"/>
    </ligand>
</feature>
<comment type="caution">
    <text evidence="14">The sequence shown here is derived from an EMBL/GenBank/DDBJ whole genome shotgun (WGS) entry which is preliminary data.</text>
</comment>
<evidence type="ECO:0000256" key="1">
    <source>
        <dbReference type="ARBA" id="ARBA00022490"/>
    </source>
</evidence>
<organism evidence="14 15">
    <name type="scientific">Alicyclobacillus fodiniaquatilis</name>
    <dbReference type="NCBI Taxonomy" id="1661150"/>
    <lineage>
        <taxon>Bacteria</taxon>
        <taxon>Bacillati</taxon>
        <taxon>Bacillota</taxon>
        <taxon>Bacilli</taxon>
        <taxon>Bacillales</taxon>
        <taxon>Alicyclobacillaceae</taxon>
        <taxon>Alicyclobacillus</taxon>
    </lineage>
</organism>
<keyword evidence="2 10" id="KW-0690">Ribosome biogenesis</keyword>
<dbReference type="RefSeq" id="WP_377944071.1">
    <property type="nucleotide sequence ID" value="NZ_JBHUCX010000044.1"/>
</dbReference>
<comment type="similarity">
    <text evidence="10">Belongs to the TRAFAC class YlqF/YawG GTPase family. RsgA subfamily.</text>
</comment>
<proteinExistence type="inferred from homology"/>
<dbReference type="InterPro" id="IPR030378">
    <property type="entry name" value="G_CP_dom"/>
</dbReference>
<comment type="subunit">
    <text evidence="10">Monomer. Associates with 30S ribosomal subunit, binds 16S rRNA.</text>
</comment>
<evidence type="ECO:0000256" key="5">
    <source>
        <dbReference type="ARBA" id="ARBA00022741"/>
    </source>
</evidence>
<evidence type="ECO:0000256" key="4">
    <source>
        <dbReference type="ARBA" id="ARBA00022730"/>
    </source>
</evidence>
<accession>A0ABW4JIE6</accession>
<evidence type="ECO:0000256" key="2">
    <source>
        <dbReference type="ARBA" id="ARBA00022517"/>
    </source>
</evidence>
<keyword evidence="6 10" id="KW-0378">Hydrolase</keyword>
<feature type="region of interest" description="Disordered" evidence="11">
    <location>
        <begin position="335"/>
        <end position="356"/>
    </location>
</feature>
<dbReference type="PANTHER" id="PTHR32120:SF10">
    <property type="entry name" value="SMALL RIBOSOMAL SUBUNIT BIOGENESIS GTPASE RSGA"/>
    <property type="match status" value="1"/>
</dbReference>
<evidence type="ECO:0000256" key="11">
    <source>
        <dbReference type="SAM" id="MobiDB-lite"/>
    </source>
</evidence>
<reference evidence="15" key="1">
    <citation type="journal article" date="2019" name="Int. J. Syst. Evol. Microbiol.">
        <title>The Global Catalogue of Microorganisms (GCM) 10K type strain sequencing project: providing services to taxonomists for standard genome sequencing and annotation.</title>
        <authorList>
            <consortium name="The Broad Institute Genomics Platform"/>
            <consortium name="The Broad Institute Genome Sequencing Center for Infectious Disease"/>
            <person name="Wu L."/>
            <person name="Ma J."/>
        </authorList>
    </citation>
    <scope>NUCLEOTIDE SEQUENCE [LARGE SCALE GENOMIC DNA]</scope>
    <source>
        <strain evidence="15">CGMCC 1.12286</strain>
    </source>
</reference>